<name>A0ABS4E6M5_9HYPH</name>
<dbReference type="EMBL" id="JAGGJU010000020">
    <property type="protein sequence ID" value="MBP1853562.1"/>
    <property type="molecule type" value="Genomic_DNA"/>
</dbReference>
<dbReference type="InterPro" id="IPR036188">
    <property type="entry name" value="FAD/NAD-bd_sf"/>
</dbReference>
<dbReference type="InterPro" id="IPR050097">
    <property type="entry name" value="Ferredoxin-NADP_redctase_2"/>
</dbReference>
<sequence length="301" mass="31921">MSGIYDVVVIGGSFAGLSAAMQLVRARRRVLVIDAGKPRNRFAQAAHGFLGQDGVSPAQIRSTAMEQLRRYPSFSELDGEVIAARRETAGFAVSLAGDRMVLARRLILAVGVRDDLPEIEGLAPLWGTSVLHCPYCHGYEIGGGPIGLLASSPLAHHQAALLPDWGETTVFLEPGIDFADDERALMARRGVHIEREKVVRLVADGKVLQAAELADGRRVPIKALFVQSKVVPAAPLAAELGAEMAEGPQGPHIRIDDWGATTVSGLFAAGDAATPMHNATFASAAGVKAGVMAHRSLIWED</sequence>
<dbReference type="PRINTS" id="PR00469">
    <property type="entry name" value="PNDRDTASEII"/>
</dbReference>
<dbReference type="Proteomes" id="UP000759443">
    <property type="component" value="Unassembled WGS sequence"/>
</dbReference>
<evidence type="ECO:0000256" key="3">
    <source>
        <dbReference type="ARBA" id="ARBA00023002"/>
    </source>
</evidence>
<accession>A0ABS4E6M5</accession>
<evidence type="ECO:0000313" key="6">
    <source>
        <dbReference type="Proteomes" id="UP000759443"/>
    </source>
</evidence>
<evidence type="ECO:0000259" key="4">
    <source>
        <dbReference type="Pfam" id="PF07992"/>
    </source>
</evidence>
<reference evidence="5 6" key="1">
    <citation type="submission" date="2021-03" db="EMBL/GenBank/DDBJ databases">
        <title>Genomic Encyclopedia of Type Strains, Phase IV (KMG-IV): sequencing the most valuable type-strain genomes for metagenomic binning, comparative biology and taxonomic classification.</title>
        <authorList>
            <person name="Goeker M."/>
        </authorList>
    </citation>
    <scope>NUCLEOTIDE SEQUENCE [LARGE SCALE GENOMIC DNA]</scope>
    <source>
        <strain evidence="5 6">DSM 21600</strain>
    </source>
</reference>
<dbReference type="InterPro" id="IPR023753">
    <property type="entry name" value="FAD/NAD-binding_dom"/>
</dbReference>
<dbReference type="SUPFAM" id="SSF51905">
    <property type="entry name" value="FAD/NAD(P)-binding domain"/>
    <property type="match status" value="1"/>
</dbReference>
<evidence type="ECO:0000256" key="2">
    <source>
        <dbReference type="ARBA" id="ARBA00022630"/>
    </source>
</evidence>
<proteinExistence type="predicted"/>
<protein>
    <recommendedName>
        <fullName evidence="1">Thioredoxin reductase</fullName>
    </recommendedName>
</protein>
<dbReference type="RefSeq" id="WP_209949499.1">
    <property type="nucleotide sequence ID" value="NZ_JAGGJU010000020.1"/>
</dbReference>
<dbReference type="Gene3D" id="3.50.50.60">
    <property type="entry name" value="FAD/NAD(P)-binding domain"/>
    <property type="match status" value="2"/>
</dbReference>
<gene>
    <name evidence="5" type="ORF">J2Z17_005024</name>
</gene>
<comment type="caution">
    <text evidence="5">The sequence shown here is derived from an EMBL/GenBank/DDBJ whole genome shotgun (WGS) entry which is preliminary data.</text>
</comment>
<dbReference type="PRINTS" id="PR00368">
    <property type="entry name" value="FADPNR"/>
</dbReference>
<dbReference type="Pfam" id="PF07992">
    <property type="entry name" value="Pyr_redox_2"/>
    <property type="match status" value="1"/>
</dbReference>
<evidence type="ECO:0000313" key="5">
    <source>
        <dbReference type="EMBL" id="MBP1853562.1"/>
    </source>
</evidence>
<dbReference type="PANTHER" id="PTHR48105">
    <property type="entry name" value="THIOREDOXIN REDUCTASE 1-RELATED-RELATED"/>
    <property type="match status" value="1"/>
</dbReference>
<keyword evidence="2" id="KW-0285">Flavoprotein</keyword>
<feature type="domain" description="FAD/NAD(P)-binding" evidence="4">
    <location>
        <begin position="5"/>
        <end position="285"/>
    </location>
</feature>
<keyword evidence="3" id="KW-0560">Oxidoreductase</keyword>
<evidence type="ECO:0000256" key="1">
    <source>
        <dbReference type="ARBA" id="ARBA00018719"/>
    </source>
</evidence>
<organism evidence="5 6">
    <name type="scientific">Rhizobium halophytocola</name>
    <dbReference type="NCBI Taxonomy" id="735519"/>
    <lineage>
        <taxon>Bacteria</taxon>
        <taxon>Pseudomonadati</taxon>
        <taxon>Pseudomonadota</taxon>
        <taxon>Alphaproteobacteria</taxon>
        <taxon>Hyphomicrobiales</taxon>
        <taxon>Rhizobiaceae</taxon>
        <taxon>Rhizobium/Agrobacterium group</taxon>
        <taxon>Rhizobium</taxon>
    </lineage>
</organism>
<keyword evidence="6" id="KW-1185">Reference proteome</keyword>